<evidence type="ECO:0000313" key="4">
    <source>
        <dbReference type="Proteomes" id="UP001162891"/>
    </source>
</evidence>
<dbReference type="InterPro" id="IPR036388">
    <property type="entry name" value="WH-like_DNA-bd_sf"/>
</dbReference>
<dbReference type="Gene3D" id="1.25.40.10">
    <property type="entry name" value="Tetratricopeptide repeat domain"/>
    <property type="match status" value="1"/>
</dbReference>
<dbReference type="Gene3D" id="3.40.50.300">
    <property type="entry name" value="P-loop containing nucleotide triphosphate hydrolases"/>
    <property type="match status" value="1"/>
</dbReference>
<dbReference type="EMBL" id="AP025591">
    <property type="protein sequence ID" value="BDG02229.1"/>
    <property type="molecule type" value="Genomic_DNA"/>
</dbReference>
<organism evidence="3 4">
    <name type="scientific">Anaeromyxobacter oryzae</name>
    <dbReference type="NCBI Taxonomy" id="2918170"/>
    <lineage>
        <taxon>Bacteria</taxon>
        <taxon>Pseudomonadati</taxon>
        <taxon>Myxococcota</taxon>
        <taxon>Myxococcia</taxon>
        <taxon>Myxococcales</taxon>
        <taxon>Cystobacterineae</taxon>
        <taxon>Anaeromyxobacteraceae</taxon>
        <taxon>Anaeromyxobacter</taxon>
    </lineage>
</organism>
<dbReference type="Proteomes" id="UP001162891">
    <property type="component" value="Chromosome"/>
</dbReference>
<reference evidence="4" key="1">
    <citation type="journal article" date="2022" name="Int. J. Syst. Evol. Microbiol.">
        <title>Anaeromyxobacter oryzae sp. nov., Anaeromyxobacter diazotrophicus sp. nov. and Anaeromyxobacter paludicola sp. nov., isolated from paddy soils.</title>
        <authorList>
            <person name="Itoh H."/>
            <person name="Xu Z."/>
            <person name="Mise K."/>
            <person name="Masuda Y."/>
            <person name="Ushijima N."/>
            <person name="Hayakawa C."/>
            <person name="Shiratori Y."/>
            <person name="Senoo K."/>
        </authorList>
    </citation>
    <scope>NUCLEOTIDE SEQUENCE [LARGE SCALE GENOMIC DNA]</scope>
    <source>
        <strain evidence="4">Red232</strain>
    </source>
</reference>
<evidence type="ECO:0000259" key="2">
    <source>
        <dbReference type="Pfam" id="PF25873"/>
    </source>
</evidence>
<dbReference type="InterPro" id="IPR016032">
    <property type="entry name" value="Sig_transdc_resp-reg_C-effctor"/>
</dbReference>
<protein>
    <recommendedName>
        <fullName evidence="2">MalT-like winged helix domain-containing protein</fullName>
    </recommendedName>
</protein>
<evidence type="ECO:0000313" key="3">
    <source>
        <dbReference type="EMBL" id="BDG02229.1"/>
    </source>
</evidence>
<name>A0ABM7WRW5_9BACT</name>
<accession>A0ABM7WRW5</accession>
<dbReference type="InterPro" id="IPR059106">
    <property type="entry name" value="WHD_MalT"/>
</dbReference>
<dbReference type="SUPFAM" id="SSF46894">
    <property type="entry name" value="C-terminal effector domain of the bipartite response regulators"/>
    <property type="match status" value="1"/>
</dbReference>
<keyword evidence="4" id="KW-1185">Reference proteome</keyword>
<dbReference type="SUPFAM" id="SSF48452">
    <property type="entry name" value="TPR-like"/>
    <property type="match status" value="1"/>
</dbReference>
<dbReference type="Pfam" id="PF25873">
    <property type="entry name" value="WHD_MalT"/>
    <property type="match status" value="1"/>
</dbReference>
<dbReference type="RefSeq" id="WP_248359672.1">
    <property type="nucleotide sequence ID" value="NZ_AP025591.1"/>
</dbReference>
<feature type="compositionally biased region" description="Basic and acidic residues" evidence="1">
    <location>
        <begin position="996"/>
        <end position="1006"/>
    </location>
</feature>
<gene>
    <name evidence="3" type="ORF">AMOR_12250</name>
</gene>
<dbReference type="Gene3D" id="1.10.10.10">
    <property type="entry name" value="Winged helix-like DNA-binding domain superfamily/Winged helix DNA-binding domain"/>
    <property type="match status" value="1"/>
</dbReference>
<dbReference type="PANTHER" id="PTHR35807">
    <property type="entry name" value="TRANSCRIPTIONAL REGULATOR REDD-RELATED"/>
    <property type="match status" value="1"/>
</dbReference>
<dbReference type="InterPro" id="IPR027417">
    <property type="entry name" value="P-loop_NTPase"/>
</dbReference>
<feature type="domain" description="MalT-like winged helix" evidence="2">
    <location>
        <begin position="259"/>
        <end position="338"/>
    </location>
</feature>
<proteinExistence type="predicted"/>
<feature type="region of interest" description="Disordered" evidence="1">
    <location>
        <begin position="983"/>
        <end position="1013"/>
    </location>
</feature>
<dbReference type="InterPro" id="IPR051677">
    <property type="entry name" value="AfsR-DnrI-RedD_regulator"/>
</dbReference>
<dbReference type="InterPro" id="IPR011990">
    <property type="entry name" value="TPR-like_helical_dom_sf"/>
</dbReference>
<evidence type="ECO:0000256" key="1">
    <source>
        <dbReference type="SAM" id="MobiDB-lite"/>
    </source>
</evidence>
<sequence length="1013" mass="110836">MAVGVVLAKVAPPSLATVVVRPRLYRRLDAAARRPIVWISAAAGSGKTTLAASYLAARRRPCLWYQVDARDADPATFFYYLREGARRMRLRGHAAPPLPLLTPEYARGPDAYARHFFERLGALLPDGAWLVLDNYQDAPEDAALHLLLPGALSALPSRVRVLVLSRTAPPPPFARLAAQGAIAMIDPAELDLTVAETRALSRAARREPCDASCANALRERTGGWVAGTLLLLDSPVRGIPPERGAAPRGQQLLFDYFAAEIFERAPAEAQGLLLATAALPEVEPASAAALSGRPRAGEILADLVRRNYFTFRLAGARPRYRLHPLFREFLLDRARQTLDASTRRAQSLRAAEILVQEGSPDAAADLLAARGEWDGLAALVRQHAPALAAQGRLASIEGWLRALPEATVDADPWLTYWLGVCGFATPAAARARFERAYRAFREAGDVSGTLASWAGFVGTFFYVWDDFRELDPWIADMEALSGTVRFPSLELEAQVTFGMLAALMWRYGAHPQLGRWRDRATALLDSDAPPDVRMRLAAYLAFYWVSWRGDLAAARRLLDAVRPLVAARDVTPRTEMLWHLMEAHCCARAGDAAACFAAVERGLATAGRTGVLGLNHVVAVQGAYGGLVSGDLDAARRYHALVRRDVGGEKANRAHYEHLGVWISLCAGDLPSAEESARRLLEVAPAVGAPIAEAWMEHTVAHVLVERGQHDEAVARLERSIAWARRVGDPAVLHHALLSIAYARLAQGRVADALPPLRDGMRVGREHGYVRHPWIGWRRDVMARVAALALEHEVEPDHVRAQIAALGLAPPDGAPAVAAWPWPVRILTLGRFELWRGEERVRFTRKMPLRPIRLLQALVALGGRDVGEDRIADTLWPDAEGDAARRDLEVTLHRARALLGRTDAILQRGRRLSFEPRVCFVDATALAEALAVARARPGGTPTEGDVERVARLYRGPLLPGVEDDLPLVPAARERLREEVSRCLRAHDRGAPGPGERPPDWRQRCAEADPALGS</sequence>
<dbReference type="SUPFAM" id="SSF52540">
    <property type="entry name" value="P-loop containing nucleoside triphosphate hydrolases"/>
    <property type="match status" value="1"/>
</dbReference>